<gene>
    <name evidence="2" type="ORF">SV7mr_43660</name>
</gene>
<dbReference type="EMBL" id="CP036272">
    <property type="protein sequence ID" value="QDT61825.1"/>
    <property type="molecule type" value="Genomic_DNA"/>
</dbReference>
<evidence type="ECO:0000313" key="3">
    <source>
        <dbReference type="Proteomes" id="UP000315003"/>
    </source>
</evidence>
<accession>A0A517T0A4</accession>
<dbReference type="Proteomes" id="UP000315003">
    <property type="component" value="Chromosome"/>
</dbReference>
<dbReference type="AlphaFoldDB" id="A0A517T0A4"/>
<evidence type="ECO:0000256" key="1">
    <source>
        <dbReference type="SAM" id="MobiDB-lite"/>
    </source>
</evidence>
<feature type="compositionally biased region" description="Basic and acidic residues" evidence="1">
    <location>
        <begin position="1"/>
        <end position="22"/>
    </location>
</feature>
<sequence>MQAGHDLARRGNVERRGKEAASDCRQPAQLPACSVASLYRRWRCRQVFFRNPCDGIGGHAAHAADGLI</sequence>
<keyword evidence="3" id="KW-1185">Reference proteome</keyword>
<name>A0A517T0A4_9BACT</name>
<feature type="region of interest" description="Disordered" evidence="1">
    <location>
        <begin position="1"/>
        <end position="24"/>
    </location>
</feature>
<proteinExistence type="predicted"/>
<reference evidence="2 3" key="1">
    <citation type="submission" date="2019-02" db="EMBL/GenBank/DDBJ databases">
        <title>Deep-cultivation of Planctomycetes and their phenomic and genomic characterization uncovers novel biology.</title>
        <authorList>
            <person name="Wiegand S."/>
            <person name="Jogler M."/>
            <person name="Boedeker C."/>
            <person name="Pinto D."/>
            <person name="Vollmers J."/>
            <person name="Rivas-Marin E."/>
            <person name="Kohn T."/>
            <person name="Peeters S.H."/>
            <person name="Heuer A."/>
            <person name="Rast P."/>
            <person name="Oberbeckmann S."/>
            <person name="Bunk B."/>
            <person name="Jeske O."/>
            <person name="Meyerdierks A."/>
            <person name="Storesund J.E."/>
            <person name="Kallscheuer N."/>
            <person name="Luecker S."/>
            <person name="Lage O.M."/>
            <person name="Pohl T."/>
            <person name="Merkel B.J."/>
            <person name="Hornburger P."/>
            <person name="Mueller R.-W."/>
            <person name="Bruemmer F."/>
            <person name="Labrenz M."/>
            <person name="Spormann A.M."/>
            <person name="Op den Camp H."/>
            <person name="Overmann J."/>
            <person name="Amann R."/>
            <person name="Jetten M.S.M."/>
            <person name="Mascher T."/>
            <person name="Medema M.H."/>
            <person name="Devos D.P."/>
            <person name="Kaster A.-K."/>
            <person name="Ovreas L."/>
            <person name="Rohde M."/>
            <person name="Galperin M.Y."/>
            <person name="Jogler C."/>
        </authorList>
    </citation>
    <scope>NUCLEOTIDE SEQUENCE [LARGE SCALE GENOMIC DNA]</scope>
    <source>
        <strain evidence="2 3">SV_7m_r</strain>
    </source>
</reference>
<protein>
    <submittedName>
        <fullName evidence="2">Uncharacterized protein</fullName>
    </submittedName>
</protein>
<organism evidence="2 3">
    <name type="scientific">Stieleria bergensis</name>
    <dbReference type="NCBI Taxonomy" id="2528025"/>
    <lineage>
        <taxon>Bacteria</taxon>
        <taxon>Pseudomonadati</taxon>
        <taxon>Planctomycetota</taxon>
        <taxon>Planctomycetia</taxon>
        <taxon>Pirellulales</taxon>
        <taxon>Pirellulaceae</taxon>
        <taxon>Stieleria</taxon>
    </lineage>
</organism>
<evidence type="ECO:0000313" key="2">
    <source>
        <dbReference type="EMBL" id="QDT61825.1"/>
    </source>
</evidence>